<dbReference type="AlphaFoldDB" id="A0A844HBC4"/>
<evidence type="ECO:0000313" key="1">
    <source>
        <dbReference type="EMBL" id="MTH36637.1"/>
    </source>
</evidence>
<dbReference type="EMBL" id="WMIF01000056">
    <property type="protein sequence ID" value="MTH36637.1"/>
    <property type="molecule type" value="Genomic_DNA"/>
</dbReference>
<proteinExistence type="predicted"/>
<name>A0A844HBC4_9RHOB</name>
<accession>A0A844HBC4</accession>
<gene>
    <name evidence="1" type="ORF">GL279_18855</name>
</gene>
<evidence type="ECO:0000313" key="2">
    <source>
        <dbReference type="Proteomes" id="UP000442533"/>
    </source>
</evidence>
<keyword evidence="2" id="KW-1185">Reference proteome</keyword>
<reference evidence="1 2" key="1">
    <citation type="submission" date="2019-11" db="EMBL/GenBank/DDBJ databases">
        <authorList>
            <person name="Dong K."/>
        </authorList>
    </citation>
    <scope>NUCLEOTIDE SEQUENCE [LARGE SCALE GENOMIC DNA]</scope>
    <source>
        <strain evidence="1 2">JCM 17370</strain>
    </source>
</reference>
<organism evidence="1 2">
    <name type="scientific">Paracoccus limosus</name>
    <dbReference type="NCBI Taxonomy" id="913252"/>
    <lineage>
        <taxon>Bacteria</taxon>
        <taxon>Pseudomonadati</taxon>
        <taxon>Pseudomonadota</taxon>
        <taxon>Alphaproteobacteria</taxon>
        <taxon>Rhodobacterales</taxon>
        <taxon>Paracoccaceae</taxon>
        <taxon>Paracoccus</taxon>
    </lineage>
</organism>
<comment type="caution">
    <text evidence="1">The sequence shown here is derived from an EMBL/GenBank/DDBJ whole genome shotgun (WGS) entry which is preliminary data.</text>
</comment>
<dbReference type="Proteomes" id="UP000442533">
    <property type="component" value="Unassembled WGS sequence"/>
</dbReference>
<sequence length="66" mass="7240">MFAMISSISKAERTAAAAVVFFRLVMAFLLFLPSFPGPKFPPRLPDIREAQVGGFCLLPPLCEIVI</sequence>
<protein>
    <submittedName>
        <fullName evidence="1">Uncharacterized protein</fullName>
    </submittedName>
</protein>